<dbReference type="InterPro" id="IPR000286">
    <property type="entry name" value="HDACs"/>
</dbReference>
<dbReference type="SUPFAM" id="SSF52768">
    <property type="entry name" value="Arginase/deacetylase"/>
    <property type="match status" value="1"/>
</dbReference>
<evidence type="ECO:0000256" key="5">
    <source>
        <dbReference type="ARBA" id="ARBA00022801"/>
    </source>
</evidence>
<feature type="domain" description="Histone deacetylase" evidence="11">
    <location>
        <begin position="126"/>
        <end position="300"/>
    </location>
</feature>
<dbReference type="PANTHER" id="PTHR10625">
    <property type="entry name" value="HISTONE DEACETYLASE HDAC1-RELATED"/>
    <property type="match status" value="1"/>
</dbReference>
<keyword evidence="9" id="KW-0539">Nucleus</keyword>
<dbReference type="GO" id="GO:0005737">
    <property type="term" value="C:cytoplasm"/>
    <property type="evidence" value="ECO:0007669"/>
    <property type="project" value="TreeGrafter"/>
</dbReference>
<evidence type="ECO:0000256" key="8">
    <source>
        <dbReference type="ARBA" id="ARBA00023163"/>
    </source>
</evidence>
<keyword evidence="8" id="KW-0804">Transcription</keyword>
<name>A0AAD2CYV2_9STRA</name>
<sequence length="573" mass="62774">MKRSLKESRDYVVTIDNGGNDCMDKQGKQSPQPLKANIEKQATSSSSTDAKDGSSSLTTAGPCSSNIISPDATPLLSATYENGCHDTIVDDSENDVPSPATALGGYHNAVTLVFEKAPLHKAPRLHKERPDRVEWIRQGLQNEGLLDKCHVLQDYESRNIECDKRTGSRNQKRQRTTVQENVFEMVQKVHSPGFVKRMQKLKDFAGCLKEEAHQYDSVYLTPHSWTSALQSVSSLCKLVDHILLPMGEIELSKFSLPSNKKPVRFGFACIRPPGHHASSSLANGYCLINHVAVAATYALEYFGGRFGDAELVQDESPKSSPKNSYPFLRNPKPQRRVAILDWDIHHGDGTQSIFWNDPNVLFCSIHAQKAFPFVSGSSAKSVGGPNAFGRTVNVAWTSHGMGDNEYVYALQTLILPILQEFQPTLILISAGFDAATGDSYCGNLSPVNGFGRMTTEILRVATEMDCPVIASLEGGYKQSVLVPCVASVVQSMVVFGEESIMTRNENDERNFLKGFANDALVGTTSSINHAITGSIASSIDGVCPTAVKNIEATRAAQQQFWKCLSVNHLKQER</sequence>
<evidence type="ECO:0000313" key="12">
    <source>
        <dbReference type="EMBL" id="CAJ1946028.1"/>
    </source>
</evidence>
<feature type="compositionally biased region" description="Basic and acidic residues" evidence="10">
    <location>
        <begin position="1"/>
        <end position="10"/>
    </location>
</feature>
<dbReference type="EMBL" id="CAKOGP040001557">
    <property type="protein sequence ID" value="CAJ1946028.1"/>
    <property type="molecule type" value="Genomic_DNA"/>
</dbReference>
<keyword evidence="7" id="KW-0805">Transcription regulation</keyword>
<accession>A0AAD2CYV2</accession>
<dbReference type="PRINTS" id="PR01270">
    <property type="entry name" value="HDASUPER"/>
</dbReference>
<evidence type="ECO:0000313" key="13">
    <source>
        <dbReference type="Proteomes" id="UP001295423"/>
    </source>
</evidence>
<evidence type="ECO:0000256" key="1">
    <source>
        <dbReference type="ARBA" id="ARBA00004123"/>
    </source>
</evidence>
<dbReference type="Gene3D" id="3.40.800.20">
    <property type="entry name" value="Histone deacetylase domain"/>
    <property type="match status" value="1"/>
</dbReference>
<feature type="region of interest" description="Disordered" evidence="10">
    <location>
        <begin position="1"/>
        <end position="64"/>
    </location>
</feature>
<dbReference type="Pfam" id="PF00850">
    <property type="entry name" value="Hist_deacetyl"/>
    <property type="match status" value="2"/>
</dbReference>
<dbReference type="EC" id="3.5.1.98" evidence="3"/>
<reference evidence="12" key="1">
    <citation type="submission" date="2023-08" db="EMBL/GenBank/DDBJ databases">
        <authorList>
            <person name="Audoor S."/>
            <person name="Bilcke G."/>
        </authorList>
    </citation>
    <scope>NUCLEOTIDE SEQUENCE</scope>
</reference>
<evidence type="ECO:0000256" key="9">
    <source>
        <dbReference type="ARBA" id="ARBA00023242"/>
    </source>
</evidence>
<dbReference type="InterPro" id="IPR023696">
    <property type="entry name" value="Ureohydrolase_dom_sf"/>
</dbReference>
<dbReference type="Proteomes" id="UP001295423">
    <property type="component" value="Unassembled WGS sequence"/>
</dbReference>
<feature type="domain" description="Histone deacetylase" evidence="11">
    <location>
        <begin position="334"/>
        <end position="491"/>
    </location>
</feature>
<dbReference type="PANTHER" id="PTHR10625:SF5">
    <property type="entry name" value="HISTONE DEACETYLASE"/>
    <property type="match status" value="1"/>
</dbReference>
<keyword evidence="4" id="KW-0678">Repressor</keyword>
<evidence type="ECO:0000256" key="7">
    <source>
        <dbReference type="ARBA" id="ARBA00023015"/>
    </source>
</evidence>
<evidence type="ECO:0000256" key="3">
    <source>
        <dbReference type="ARBA" id="ARBA00012111"/>
    </source>
</evidence>
<keyword evidence="5" id="KW-0378">Hydrolase</keyword>
<dbReference type="GO" id="GO:0000118">
    <property type="term" value="C:histone deacetylase complex"/>
    <property type="evidence" value="ECO:0007669"/>
    <property type="project" value="TreeGrafter"/>
</dbReference>
<dbReference type="GO" id="GO:0141221">
    <property type="term" value="F:histone deacetylase activity, hydrolytic mechanism"/>
    <property type="evidence" value="ECO:0007669"/>
    <property type="project" value="UniProtKB-EC"/>
</dbReference>
<proteinExistence type="inferred from homology"/>
<evidence type="ECO:0000256" key="10">
    <source>
        <dbReference type="SAM" id="MobiDB-lite"/>
    </source>
</evidence>
<gene>
    <name evidence="12" type="ORF">CYCCA115_LOCUS10169</name>
</gene>
<dbReference type="CDD" id="cd09992">
    <property type="entry name" value="HDAC_classII"/>
    <property type="match status" value="1"/>
</dbReference>
<dbReference type="AlphaFoldDB" id="A0AAD2CYV2"/>
<evidence type="ECO:0000256" key="2">
    <source>
        <dbReference type="ARBA" id="ARBA00007738"/>
    </source>
</evidence>
<dbReference type="InterPro" id="IPR037138">
    <property type="entry name" value="His_deacetylse_dom_sf"/>
</dbReference>
<feature type="compositionally biased region" description="Low complexity" evidence="10">
    <location>
        <begin position="42"/>
        <end position="56"/>
    </location>
</feature>
<evidence type="ECO:0000259" key="11">
    <source>
        <dbReference type="Pfam" id="PF00850"/>
    </source>
</evidence>
<evidence type="ECO:0000256" key="6">
    <source>
        <dbReference type="ARBA" id="ARBA00022853"/>
    </source>
</evidence>
<comment type="caution">
    <text evidence="12">The sequence shown here is derived from an EMBL/GenBank/DDBJ whole genome shotgun (WGS) entry which is preliminary data.</text>
</comment>
<dbReference type="InterPro" id="IPR023801">
    <property type="entry name" value="His_deacetylse_dom"/>
</dbReference>
<organism evidence="12 13">
    <name type="scientific">Cylindrotheca closterium</name>
    <dbReference type="NCBI Taxonomy" id="2856"/>
    <lineage>
        <taxon>Eukaryota</taxon>
        <taxon>Sar</taxon>
        <taxon>Stramenopiles</taxon>
        <taxon>Ochrophyta</taxon>
        <taxon>Bacillariophyta</taxon>
        <taxon>Bacillariophyceae</taxon>
        <taxon>Bacillariophycidae</taxon>
        <taxon>Bacillariales</taxon>
        <taxon>Bacillariaceae</taxon>
        <taxon>Cylindrotheca</taxon>
    </lineage>
</organism>
<comment type="similarity">
    <text evidence="2">Belongs to the histone deacetylase family. HD type 2 subfamily.</text>
</comment>
<comment type="subcellular location">
    <subcellularLocation>
        <location evidence="1">Nucleus</location>
    </subcellularLocation>
</comment>
<evidence type="ECO:0000256" key="4">
    <source>
        <dbReference type="ARBA" id="ARBA00022491"/>
    </source>
</evidence>
<keyword evidence="6" id="KW-0156">Chromatin regulator</keyword>
<dbReference type="GO" id="GO:0040029">
    <property type="term" value="P:epigenetic regulation of gene expression"/>
    <property type="evidence" value="ECO:0007669"/>
    <property type="project" value="TreeGrafter"/>
</dbReference>
<protein>
    <recommendedName>
        <fullName evidence="3">histone deacetylase</fullName>
        <ecNumber evidence="3">3.5.1.98</ecNumber>
    </recommendedName>
</protein>
<keyword evidence="13" id="KW-1185">Reference proteome</keyword>